<proteinExistence type="predicted"/>
<dbReference type="AlphaFoldDB" id="A0A256F2M8"/>
<evidence type="ECO:0000313" key="1">
    <source>
        <dbReference type="EMBL" id="OYR09104.1"/>
    </source>
</evidence>
<dbReference type="EMBL" id="NNRL01000164">
    <property type="protein sequence ID" value="OYR09104.1"/>
    <property type="molecule type" value="Genomic_DNA"/>
</dbReference>
<name>A0A256F2M8_9HYPH</name>
<organism evidence="1 2">
    <name type="scientific">Brucella grignonensis</name>
    <dbReference type="NCBI Taxonomy" id="94627"/>
    <lineage>
        <taxon>Bacteria</taxon>
        <taxon>Pseudomonadati</taxon>
        <taxon>Pseudomonadota</taxon>
        <taxon>Alphaproteobacteria</taxon>
        <taxon>Hyphomicrobiales</taxon>
        <taxon>Brucellaceae</taxon>
        <taxon>Brucella/Ochrobactrum group</taxon>
        <taxon>Brucella</taxon>
    </lineage>
</organism>
<comment type="caution">
    <text evidence="1">The sequence shown here is derived from an EMBL/GenBank/DDBJ whole genome shotgun (WGS) entry which is preliminary data.</text>
</comment>
<evidence type="ECO:0000313" key="2">
    <source>
        <dbReference type="Proteomes" id="UP000216478"/>
    </source>
</evidence>
<accession>A0A256F2M8</accession>
<protein>
    <submittedName>
        <fullName evidence="1">Uncharacterized protein</fullName>
    </submittedName>
</protein>
<dbReference type="Proteomes" id="UP000216478">
    <property type="component" value="Unassembled WGS sequence"/>
</dbReference>
<gene>
    <name evidence="1" type="ORF">CEV33_2829</name>
</gene>
<reference evidence="1 2" key="1">
    <citation type="submission" date="2017-07" db="EMBL/GenBank/DDBJ databases">
        <title>Phylogenetic study on the rhizospheric bacterium Ochrobactrum sp. A44.</title>
        <authorList>
            <person name="Krzyzanowska D.M."/>
            <person name="Ossowicki A."/>
            <person name="Rajewska M."/>
            <person name="Maciag T."/>
            <person name="Kaczynski Z."/>
            <person name="Czerwicka M."/>
            <person name="Jafra S."/>
        </authorList>
    </citation>
    <scope>NUCLEOTIDE SEQUENCE [LARGE SCALE GENOMIC DNA]</scope>
    <source>
        <strain evidence="1 2">OgA9a</strain>
    </source>
</reference>
<keyword evidence="2" id="KW-1185">Reference proteome</keyword>
<sequence length="37" mass="4285">MWAKVDGSFMRLKEDRRLAPSLIFHLFDLPTSAQHLG</sequence>